<evidence type="ECO:0000313" key="3">
    <source>
        <dbReference type="WBParaSite" id="L893_g24396.t1"/>
    </source>
</evidence>
<evidence type="ECO:0000313" key="2">
    <source>
        <dbReference type="Proteomes" id="UP000095287"/>
    </source>
</evidence>
<feature type="compositionally biased region" description="Basic and acidic residues" evidence="1">
    <location>
        <begin position="39"/>
        <end position="64"/>
    </location>
</feature>
<dbReference type="WBParaSite" id="L893_g24396.t1">
    <property type="protein sequence ID" value="L893_g24396.t1"/>
    <property type="gene ID" value="L893_g24396"/>
</dbReference>
<organism evidence="2 3">
    <name type="scientific">Steinernema glaseri</name>
    <dbReference type="NCBI Taxonomy" id="37863"/>
    <lineage>
        <taxon>Eukaryota</taxon>
        <taxon>Metazoa</taxon>
        <taxon>Ecdysozoa</taxon>
        <taxon>Nematoda</taxon>
        <taxon>Chromadorea</taxon>
        <taxon>Rhabditida</taxon>
        <taxon>Tylenchina</taxon>
        <taxon>Panagrolaimomorpha</taxon>
        <taxon>Strongyloidoidea</taxon>
        <taxon>Steinernematidae</taxon>
        <taxon>Steinernema</taxon>
    </lineage>
</organism>
<name>A0A1I7ZAA7_9BILA</name>
<proteinExistence type="predicted"/>
<sequence>MRRPLETLNCSDITASNKKSSLELHDPCGGENGEVGAANDRKEARVNRDGEQEQLRRSALETREKSKRSAISRRLASGDEPSEYPPWGPLAPEINRRARDARATQTSPTPSDQSGPALNQKRCKHSAAHDLRRLWAAASALSRHRRHDEQEELKAKWVTRESELRGFNGLCLDRHLVRHSRGHTHERRPKGLQCCHRNLGFEVRVVQISLLLAP</sequence>
<feature type="compositionally biased region" description="Polar residues" evidence="1">
    <location>
        <begin position="103"/>
        <end position="117"/>
    </location>
</feature>
<dbReference type="AlphaFoldDB" id="A0A1I7ZAA7"/>
<protein>
    <submittedName>
        <fullName evidence="3">Uncharacterized protein</fullName>
    </submittedName>
</protein>
<evidence type="ECO:0000256" key="1">
    <source>
        <dbReference type="SAM" id="MobiDB-lite"/>
    </source>
</evidence>
<dbReference type="Proteomes" id="UP000095287">
    <property type="component" value="Unplaced"/>
</dbReference>
<keyword evidence="2" id="KW-1185">Reference proteome</keyword>
<accession>A0A1I7ZAA7</accession>
<reference evidence="3" key="1">
    <citation type="submission" date="2016-11" db="UniProtKB">
        <authorList>
            <consortium name="WormBaseParasite"/>
        </authorList>
    </citation>
    <scope>IDENTIFICATION</scope>
</reference>
<feature type="region of interest" description="Disordered" evidence="1">
    <location>
        <begin position="18"/>
        <end position="124"/>
    </location>
</feature>